<reference evidence="2 3" key="1">
    <citation type="submission" date="2014-03" db="EMBL/GenBank/DDBJ databases">
        <title>Draft genome of the hookworm Oesophagostomum dentatum.</title>
        <authorList>
            <person name="Mitreva M."/>
        </authorList>
    </citation>
    <scope>NUCLEOTIDE SEQUENCE [LARGE SCALE GENOMIC DNA]</scope>
    <source>
        <strain evidence="2 3">OD-Hann</strain>
    </source>
</reference>
<name>A0A0B1S3Q3_OESDE</name>
<dbReference type="EMBL" id="KN610351">
    <property type="protein sequence ID" value="KHJ77855.1"/>
    <property type="molecule type" value="Genomic_DNA"/>
</dbReference>
<feature type="region of interest" description="Disordered" evidence="1">
    <location>
        <begin position="61"/>
        <end position="82"/>
    </location>
</feature>
<evidence type="ECO:0000313" key="3">
    <source>
        <dbReference type="Proteomes" id="UP000053660"/>
    </source>
</evidence>
<proteinExistence type="predicted"/>
<gene>
    <name evidence="2" type="ORF">OESDEN_22525</name>
</gene>
<organism evidence="2 3">
    <name type="scientific">Oesophagostomum dentatum</name>
    <name type="common">Nodular worm</name>
    <dbReference type="NCBI Taxonomy" id="61180"/>
    <lineage>
        <taxon>Eukaryota</taxon>
        <taxon>Metazoa</taxon>
        <taxon>Ecdysozoa</taxon>
        <taxon>Nematoda</taxon>
        <taxon>Chromadorea</taxon>
        <taxon>Rhabditida</taxon>
        <taxon>Rhabditina</taxon>
        <taxon>Rhabditomorpha</taxon>
        <taxon>Strongyloidea</taxon>
        <taxon>Strongylidae</taxon>
        <taxon>Oesophagostomum</taxon>
    </lineage>
</organism>
<sequence>MIDEAKTPFAAGLASTFVEGAEAAKKAATSAFEDLVDLANTVSETVVDGVKEAAEQVNDKMKAMQTRSSLVESGDGEDRPVKYEETDPIIDTVLESVATDSERVDHALNNVSAGMEAKENGKKEHEDDEGFRVAADSHETRLYLPPPSAGRTRGMQLVLCWSLICAKRERSRRGGGRDACCRNVVLKSLCNMQP</sequence>
<protein>
    <submittedName>
        <fullName evidence="2">Uncharacterized protein</fullName>
    </submittedName>
</protein>
<evidence type="ECO:0000313" key="2">
    <source>
        <dbReference type="EMBL" id="KHJ77855.1"/>
    </source>
</evidence>
<dbReference type="Proteomes" id="UP000053660">
    <property type="component" value="Unassembled WGS sequence"/>
</dbReference>
<dbReference type="AlphaFoldDB" id="A0A0B1S3Q3"/>
<keyword evidence="3" id="KW-1185">Reference proteome</keyword>
<evidence type="ECO:0000256" key="1">
    <source>
        <dbReference type="SAM" id="MobiDB-lite"/>
    </source>
</evidence>
<accession>A0A0B1S3Q3</accession>